<dbReference type="InterPro" id="IPR036388">
    <property type="entry name" value="WH-like_DNA-bd_sf"/>
</dbReference>
<evidence type="ECO:0000256" key="2">
    <source>
        <dbReference type="SAM" id="MobiDB-lite"/>
    </source>
</evidence>
<dbReference type="Gene3D" id="1.10.10.630">
    <property type="entry name" value="DnaD domain-like"/>
    <property type="match status" value="1"/>
</dbReference>
<accession>A0A6G8AVI2</accession>
<evidence type="ECO:0000259" key="3">
    <source>
        <dbReference type="Pfam" id="PF07261"/>
    </source>
</evidence>
<dbReference type="RefSeq" id="WP_166035108.1">
    <property type="nucleotide sequence ID" value="NZ_CP049887.1"/>
</dbReference>
<evidence type="ECO:0000256" key="1">
    <source>
        <dbReference type="ARBA" id="ARBA00093462"/>
    </source>
</evidence>
<evidence type="ECO:0000313" key="6">
    <source>
        <dbReference type="Proteomes" id="UP000501747"/>
    </source>
</evidence>
<feature type="domain" description="DnaB/C C-terminal" evidence="3">
    <location>
        <begin position="128"/>
        <end position="200"/>
    </location>
</feature>
<gene>
    <name evidence="5" type="ORF">G7082_10905</name>
</gene>
<dbReference type="PANTHER" id="PTHR37293:SF6">
    <property type="entry name" value="DNA REPLICATION PROTEIN DNAD"/>
    <property type="match status" value="1"/>
</dbReference>
<dbReference type="SUPFAM" id="SSF158499">
    <property type="entry name" value="DnaD domain-like"/>
    <property type="match status" value="1"/>
</dbReference>
<evidence type="ECO:0000313" key="5">
    <source>
        <dbReference type="EMBL" id="QIL48979.1"/>
    </source>
</evidence>
<dbReference type="KEGG" id="vhy:G7082_10905"/>
<name>A0A6G8AVI2_9ENTE</name>
<dbReference type="Pfam" id="PF21984">
    <property type="entry name" value="DnaD_N"/>
    <property type="match status" value="1"/>
</dbReference>
<dbReference type="InterPro" id="IPR034829">
    <property type="entry name" value="DnaD-like_sf"/>
</dbReference>
<sequence>MLSIKEFLKADLTTVSNLLLTNYRKIGLSDHEFLFYLQLLKYQQEGNYFPELGEISEVMMISVEDLYSLLQSLNDKGIIRIETLTNNQGQTEDRYDLTLIFDKLANYLEQQEVKVAEVQSENKISNLFQTFEIEFGRPLSPIEYETIQSWLNQDKYEVELIELALREAVLNQAYSLKYIDRILLSWERKNLKSKQQVQQDQKKRMSQIEAQSESSSEEELPFVPLHNWLNPNQS</sequence>
<dbReference type="Pfam" id="PF07261">
    <property type="entry name" value="DnaB_2"/>
    <property type="match status" value="1"/>
</dbReference>
<dbReference type="InterPro" id="IPR053162">
    <property type="entry name" value="DnaD"/>
</dbReference>
<proteinExistence type="inferred from homology"/>
<dbReference type="NCBIfam" id="TIGR01446">
    <property type="entry name" value="DnaD_dom"/>
    <property type="match status" value="1"/>
</dbReference>
<evidence type="ECO:0000259" key="4">
    <source>
        <dbReference type="Pfam" id="PF21984"/>
    </source>
</evidence>
<dbReference type="Gene3D" id="1.10.10.10">
    <property type="entry name" value="Winged helix-like DNA-binding domain superfamily/Winged helix DNA-binding domain"/>
    <property type="match status" value="1"/>
</dbReference>
<dbReference type="EMBL" id="CP049887">
    <property type="protein sequence ID" value="QIL48979.1"/>
    <property type="molecule type" value="Genomic_DNA"/>
</dbReference>
<feature type="region of interest" description="Disordered" evidence="2">
    <location>
        <begin position="194"/>
        <end position="234"/>
    </location>
</feature>
<protein>
    <submittedName>
        <fullName evidence="5">DnaD domain protein</fullName>
    </submittedName>
</protein>
<comment type="similarity">
    <text evidence="1">Belongs to the DnaB/DnaD family.</text>
</comment>
<feature type="domain" description="DnaD N-terminal" evidence="4">
    <location>
        <begin position="15"/>
        <end position="113"/>
    </location>
</feature>
<organism evidence="5 6">
    <name type="scientific">Vagococcus hydrophili</name>
    <dbReference type="NCBI Taxonomy" id="2714947"/>
    <lineage>
        <taxon>Bacteria</taxon>
        <taxon>Bacillati</taxon>
        <taxon>Bacillota</taxon>
        <taxon>Bacilli</taxon>
        <taxon>Lactobacillales</taxon>
        <taxon>Enterococcaceae</taxon>
        <taxon>Vagococcus</taxon>
    </lineage>
</organism>
<dbReference type="AlphaFoldDB" id="A0A6G8AVI2"/>
<keyword evidence="6" id="KW-1185">Reference proteome</keyword>
<dbReference type="PANTHER" id="PTHR37293">
    <property type="entry name" value="PHAGE REPLICATION PROTEIN-RELATED"/>
    <property type="match status" value="1"/>
</dbReference>
<dbReference type="InterPro" id="IPR053843">
    <property type="entry name" value="DnaD_N"/>
</dbReference>
<dbReference type="InterPro" id="IPR006343">
    <property type="entry name" value="DnaB/C_C"/>
</dbReference>
<reference evidence="5 6" key="1">
    <citation type="submission" date="2020-03" db="EMBL/GenBank/DDBJ databases">
        <title>Vagococcus sp. nov., isolated from beetles.</title>
        <authorList>
            <person name="Hyun D.-W."/>
            <person name="Bae J.-W."/>
        </authorList>
    </citation>
    <scope>NUCLEOTIDE SEQUENCE [LARGE SCALE GENOMIC DNA]</scope>
    <source>
        <strain evidence="5 6">HDW17B</strain>
    </source>
</reference>
<dbReference type="Proteomes" id="UP000501747">
    <property type="component" value="Chromosome"/>
</dbReference>